<reference evidence="1" key="1">
    <citation type="submission" date="2020-04" db="EMBL/GenBank/DDBJ databases">
        <authorList>
            <person name="Neveu A P."/>
        </authorList>
    </citation>
    <scope>NUCLEOTIDE SEQUENCE</scope>
    <source>
        <tissue evidence="1">Whole embryo</tissue>
    </source>
</reference>
<sequence length="135" mass="15672">MARMCCIPFCDKKAPDVSLFRVKSKSMCSKNDQNWAEQMEKIILLSGSVAKLMKSRGGTKMMRRAWFADLFNKWFDLMNTRTNPGYNPDLQPYRSLEDPRLNWLSDTFLKELIQWKNCLTGTASEQAKQFLSNST</sequence>
<accession>A0A6F9DJJ0</accession>
<dbReference type="AlphaFoldDB" id="A0A6F9DJJ0"/>
<protein>
    <submittedName>
        <fullName evidence="1">Uncharacterized protein LOC104265524</fullName>
    </submittedName>
</protein>
<organism evidence="1">
    <name type="scientific">Phallusia mammillata</name>
    <dbReference type="NCBI Taxonomy" id="59560"/>
    <lineage>
        <taxon>Eukaryota</taxon>
        <taxon>Metazoa</taxon>
        <taxon>Chordata</taxon>
        <taxon>Tunicata</taxon>
        <taxon>Ascidiacea</taxon>
        <taxon>Phlebobranchia</taxon>
        <taxon>Ascidiidae</taxon>
        <taxon>Phallusia</taxon>
    </lineage>
</organism>
<dbReference type="EMBL" id="LR787274">
    <property type="protein sequence ID" value="CAB3263136.1"/>
    <property type="molecule type" value="mRNA"/>
</dbReference>
<evidence type="ECO:0000313" key="1">
    <source>
        <dbReference type="EMBL" id="CAB3263136.1"/>
    </source>
</evidence>
<proteinExistence type="evidence at transcript level"/>
<name>A0A6F9DJJ0_9ASCI</name>
<gene>
    <name evidence="1" type="primary">LOC104265524</name>
</gene>